<evidence type="ECO:0000313" key="3">
    <source>
        <dbReference type="Proteomes" id="UP000216961"/>
    </source>
</evidence>
<feature type="domain" description="Schlafen AlbA-2" evidence="1">
    <location>
        <begin position="20"/>
        <end position="146"/>
    </location>
</feature>
<reference evidence="2 3" key="1">
    <citation type="submission" date="2017-07" db="EMBL/GenBank/DDBJ databases">
        <title>Isolation and whole genome analysis of endospore-forming bacteria from heroin.</title>
        <authorList>
            <person name="Kalinowski J."/>
            <person name="Ahrens B."/>
            <person name="Al-Dilaimi A."/>
            <person name="Winkler A."/>
            <person name="Wibberg D."/>
            <person name="Schleenbecker U."/>
            <person name="Ruckert C."/>
            <person name="Wolfel R."/>
            <person name="Grass G."/>
        </authorList>
    </citation>
    <scope>NUCLEOTIDE SEQUENCE [LARGE SCALE GENOMIC DNA]</scope>
    <source>
        <strain evidence="2 3">7521-2</strain>
    </source>
</reference>
<dbReference type="Gene3D" id="3.30.950.30">
    <property type="entry name" value="Schlafen, AAA domain"/>
    <property type="match status" value="1"/>
</dbReference>
<proteinExistence type="predicted"/>
<name>A0AA91Z2I3_NIACI</name>
<accession>A0AA91Z2I3</accession>
<evidence type="ECO:0000313" key="2">
    <source>
        <dbReference type="EMBL" id="PAD84953.1"/>
    </source>
</evidence>
<comment type="caution">
    <text evidence="2">The sequence shown here is derived from an EMBL/GenBank/DDBJ whole genome shotgun (WGS) entry which is preliminary data.</text>
</comment>
<dbReference type="InterPro" id="IPR007421">
    <property type="entry name" value="Schlafen_AlbA_2_dom"/>
</dbReference>
<dbReference type="AlphaFoldDB" id="A0AA91Z2I3"/>
<sequence length="429" mass="50090">MFGVKIMYDRILKLLEAGGETRNIEFKKTYDWGNPQHKAKIVKCILAMSNIKDGGHLVLGIDDEKQGEEKLSGMEIEHYEKLNYDHMVVEVNKFADPPVSFNMYPVLHEDKAFVLIRVPEFDEQPIICKRSGEQGLKEGAVFSRSKSKPESAIIKTQLEMRELIDIAIKKGIRQFYTRVRDSGLQLADNDTSQENYENELNGIDSNDILNQIKDRGYWRVIIRPTYYKENRIDSLTSCKRILIENKLSIRGWDFPHIRNLENGNGYVQATEDWGQFKELLRFYKSGQFVYYRALHEEYMEEKFQKRVNGKGLEILSTLYLYTEVYEFASRLAQLKLLGDEITIDIECHDIKGRRLFFYELGRDLYRDYISTIENNSVTSTESTVEELISNGNNMAIDALNQLFEKFNWDTSAVLGMFKEEQQKLLLGRY</sequence>
<gene>
    <name evidence="2" type="ORF">CHH57_01910</name>
</gene>
<protein>
    <recommendedName>
        <fullName evidence="1">Schlafen AlbA-2 domain-containing protein</fullName>
    </recommendedName>
</protein>
<dbReference type="Pfam" id="PF04326">
    <property type="entry name" value="SLFN_AlbA_2"/>
    <property type="match status" value="1"/>
</dbReference>
<dbReference type="InterPro" id="IPR038461">
    <property type="entry name" value="Schlafen_AlbA_2_dom_sf"/>
</dbReference>
<dbReference type="Proteomes" id="UP000216961">
    <property type="component" value="Unassembled WGS sequence"/>
</dbReference>
<organism evidence="2 3">
    <name type="scientific">Niallia circulans</name>
    <name type="common">Bacillus circulans</name>
    <dbReference type="NCBI Taxonomy" id="1397"/>
    <lineage>
        <taxon>Bacteria</taxon>
        <taxon>Bacillati</taxon>
        <taxon>Bacillota</taxon>
        <taxon>Bacilli</taxon>
        <taxon>Bacillales</taxon>
        <taxon>Bacillaceae</taxon>
        <taxon>Niallia</taxon>
    </lineage>
</organism>
<dbReference type="EMBL" id="NPBQ01000014">
    <property type="protein sequence ID" value="PAD84953.1"/>
    <property type="molecule type" value="Genomic_DNA"/>
</dbReference>
<evidence type="ECO:0000259" key="1">
    <source>
        <dbReference type="Pfam" id="PF04326"/>
    </source>
</evidence>